<keyword evidence="13" id="KW-1185">Reference proteome</keyword>
<dbReference type="InterPro" id="IPR039768">
    <property type="entry name" value="Nmd3"/>
</dbReference>
<comment type="subcellular location">
    <subcellularLocation>
        <location evidence="7">Cytoplasm</location>
    </subcellularLocation>
    <subcellularLocation>
        <location evidence="7">Nucleus</location>
    </subcellularLocation>
</comment>
<dbReference type="AlphaFoldDB" id="A0A0S4IPD8"/>
<dbReference type="PANTHER" id="PTHR12746:SF2">
    <property type="entry name" value="60S RIBOSOMAL EXPORT PROTEIN NMD3"/>
    <property type="match status" value="1"/>
</dbReference>
<evidence type="ECO:0000259" key="10">
    <source>
        <dbReference type="Pfam" id="PF21192"/>
    </source>
</evidence>
<feature type="region of interest" description="Disordered" evidence="8">
    <location>
        <begin position="420"/>
        <end position="440"/>
    </location>
</feature>
<evidence type="ECO:0000256" key="8">
    <source>
        <dbReference type="SAM" id="MobiDB-lite"/>
    </source>
</evidence>
<keyword evidence="6 7" id="KW-0539">Nucleus</keyword>
<dbReference type="GO" id="GO:0005634">
    <property type="term" value="C:nucleus"/>
    <property type="evidence" value="ECO:0007669"/>
    <property type="project" value="UniProtKB-SubCell"/>
</dbReference>
<feature type="domain" description="Nmd3 N-terminal" evidence="9">
    <location>
        <begin position="15"/>
        <end position="244"/>
    </location>
</feature>
<dbReference type="OMA" id="VILVRKH"/>
<accession>A0A0S4IPD8</accession>
<sequence>MELADGEVFVAKVHCCVCGLLIDSNPSNMCPSCIRAHVDITDGLQKDYIIVYCPECLRYHQPPKYWGRAELESRELMTICLKRIRGLAKFNLVDASFLWTEPHSKRLKLKVTLQKEIFANTVIQQTLQVDYEVLWQQCPTCQRVATGQPQWDAVVQLRQKVSHKRTFLYLEQIILKHRMHEDVTRVQSHPDGLDFFYGHKSHALSFVDFIAAQSPCTRRDAVQLVSHDSKSNTAIQHYTYSIEISPLCREDLVVLPPFLHTKLGGLGPLVIVHKVYSSIVFLDPRTLRAGEITSTFYWKHQFDLLAPSRSMVDFYVVDINLSGLVNGKFQQAIATVCLLSEVGMGREWIVSTHLGAMLNPGDTVKGYILENMNFNNDDIGRYRPDQLTDVILVRKHFAGQTRRRHLRTWKLKNLDVLDPIGNAKGGKSMQDEREEFEDEVERDKELRRDVLVFKDLAPKKKPADDQLLDGEDDGEEDQPQIGLEELLDELKIDAEVEASPEADAGPQREKRERAADAE</sequence>
<keyword evidence="5 7" id="KW-0653">Protein transport</keyword>
<dbReference type="GO" id="GO:0005737">
    <property type="term" value="C:cytoplasm"/>
    <property type="evidence" value="ECO:0007669"/>
    <property type="project" value="UniProtKB-SubCell"/>
</dbReference>
<keyword evidence="4 7" id="KW-0963">Cytoplasm</keyword>
<evidence type="ECO:0000256" key="1">
    <source>
        <dbReference type="ARBA" id="ARBA00009794"/>
    </source>
</evidence>
<feature type="domain" description="60S ribosomal export protein NMD3 OB-fold" evidence="10">
    <location>
        <begin position="311"/>
        <end position="395"/>
    </location>
</feature>
<evidence type="ECO:0000313" key="13">
    <source>
        <dbReference type="Proteomes" id="UP000051952"/>
    </source>
</evidence>
<dbReference type="GO" id="GO:0000055">
    <property type="term" value="P:ribosomal large subunit export from nucleus"/>
    <property type="evidence" value="ECO:0007669"/>
    <property type="project" value="TreeGrafter"/>
</dbReference>
<evidence type="ECO:0000256" key="4">
    <source>
        <dbReference type="ARBA" id="ARBA00022490"/>
    </source>
</evidence>
<organism evidence="12 13">
    <name type="scientific">Bodo saltans</name>
    <name type="common">Flagellated protozoan</name>
    <dbReference type="NCBI Taxonomy" id="75058"/>
    <lineage>
        <taxon>Eukaryota</taxon>
        <taxon>Discoba</taxon>
        <taxon>Euglenozoa</taxon>
        <taxon>Kinetoplastea</taxon>
        <taxon>Metakinetoplastina</taxon>
        <taxon>Eubodonida</taxon>
        <taxon>Bodonidae</taxon>
        <taxon>Bodo</taxon>
    </lineage>
</organism>
<feature type="region of interest" description="Disordered" evidence="8">
    <location>
        <begin position="461"/>
        <end position="518"/>
    </location>
</feature>
<gene>
    <name evidence="12" type="ORF">BSAL_52615</name>
</gene>
<comment type="similarity">
    <text evidence="1 7">Belongs to the NMD3 family.</text>
</comment>
<dbReference type="OrthoDB" id="203821at2759"/>
<proteinExistence type="inferred from homology"/>
<protein>
    <recommendedName>
        <fullName evidence="2 7">60S ribosomal export protein NMD3</fullName>
    </recommendedName>
</protein>
<dbReference type="Pfam" id="PF21192">
    <property type="entry name" value="OB_NMD3"/>
    <property type="match status" value="1"/>
</dbReference>
<dbReference type="InterPro" id="IPR048899">
    <property type="entry name" value="NMD_SH3"/>
</dbReference>
<evidence type="ECO:0000256" key="6">
    <source>
        <dbReference type="ARBA" id="ARBA00023242"/>
    </source>
</evidence>
<evidence type="ECO:0000256" key="3">
    <source>
        <dbReference type="ARBA" id="ARBA00022448"/>
    </source>
</evidence>
<feature type="compositionally biased region" description="Basic and acidic residues" evidence="8">
    <location>
        <begin position="506"/>
        <end position="518"/>
    </location>
</feature>
<comment type="function">
    <text evidence="7">Acts as an adapter for the XPO1/CRM1-mediated export of the 60S ribosomal subunit.</text>
</comment>
<feature type="compositionally biased region" description="Acidic residues" evidence="8">
    <location>
        <begin position="466"/>
        <end position="478"/>
    </location>
</feature>
<dbReference type="Proteomes" id="UP000051952">
    <property type="component" value="Unassembled WGS sequence"/>
</dbReference>
<evidence type="ECO:0000256" key="7">
    <source>
        <dbReference type="RuleBase" id="RU364108"/>
    </source>
</evidence>
<feature type="domain" description="60S ribosomal export protein NMD3 SH3" evidence="11">
    <location>
        <begin position="247"/>
        <end position="294"/>
    </location>
</feature>
<evidence type="ECO:0000313" key="12">
    <source>
        <dbReference type="EMBL" id="CUE70796.1"/>
    </source>
</evidence>
<dbReference type="PANTHER" id="PTHR12746">
    <property type="entry name" value="NONSENSE-MEDIATED MRNA DECAY PROTEIN 3"/>
    <property type="match status" value="1"/>
</dbReference>
<dbReference type="EMBL" id="CYKH01000089">
    <property type="protein sequence ID" value="CUE70796.1"/>
    <property type="molecule type" value="Genomic_DNA"/>
</dbReference>
<dbReference type="GO" id="GO:0043023">
    <property type="term" value="F:ribosomal large subunit binding"/>
    <property type="evidence" value="ECO:0007669"/>
    <property type="project" value="InterPro"/>
</dbReference>
<dbReference type="InterPro" id="IPR007064">
    <property type="entry name" value="Nmd3_N"/>
</dbReference>
<dbReference type="Pfam" id="PF21193">
    <property type="entry name" value="NMD_SH3"/>
    <property type="match status" value="1"/>
</dbReference>
<dbReference type="VEuPathDB" id="TriTrypDB:BSAL_52615"/>
<dbReference type="InterPro" id="IPR048898">
    <property type="entry name" value="OB_NMD3"/>
</dbReference>
<dbReference type="Pfam" id="PF04981">
    <property type="entry name" value="NMD3"/>
    <property type="match status" value="1"/>
</dbReference>
<evidence type="ECO:0000256" key="2">
    <source>
        <dbReference type="ARBA" id="ARBA00017035"/>
    </source>
</evidence>
<evidence type="ECO:0000256" key="5">
    <source>
        <dbReference type="ARBA" id="ARBA00022927"/>
    </source>
</evidence>
<evidence type="ECO:0000259" key="9">
    <source>
        <dbReference type="Pfam" id="PF04981"/>
    </source>
</evidence>
<reference evidence="13" key="1">
    <citation type="submission" date="2015-09" db="EMBL/GenBank/DDBJ databases">
        <authorList>
            <consortium name="Pathogen Informatics"/>
        </authorList>
    </citation>
    <scope>NUCLEOTIDE SEQUENCE [LARGE SCALE GENOMIC DNA]</scope>
    <source>
        <strain evidence="13">Lake Konstanz</strain>
    </source>
</reference>
<evidence type="ECO:0000259" key="11">
    <source>
        <dbReference type="Pfam" id="PF21193"/>
    </source>
</evidence>
<dbReference type="GO" id="GO:0015031">
    <property type="term" value="P:protein transport"/>
    <property type="evidence" value="ECO:0007669"/>
    <property type="project" value="UniProtKB-KW"/>
</dbReference>
<name>A0A0S4IPD8_BODSA</name>
<keyword evidence="3 7" id="KW-0813">Transport</keyword>